<accession>A0A1S8B118</accession>
<dbReference type="InterPro" id="IPR040624">
    <property type="entry name" value="HalOD1"/>
</dbReference>
<name>A0A1S8B118_9EURY</name>
<protein>
    <recommendedName>
        <fullName evidence="2">Halobacterial output domain-containing protein</fullName>
    </recommendedName>
</protein>
<evidence type="ECO:0000313" key="3">
    <source>
        <dbReference type="EMBL" id="OLZ42713.1"/>
    </source>
</evidence>
<gene>
    <name evidence="3" type="ORF">A6E15_12630</name>
</gene>
<dbReference type="Pfam" id="PF18545">
    <property type="entry name" value="HalOD1"/>
    <property type="match status" value="1"/>
</dbReference>
<keyword evidence="4" id="KW-1185">Reference proteome</keyword>
<evidence type="ECO:0000313" key="4">
    <source>
        <dbReference type="Proteomes" id="UP000189370"/>
    </source>
</evidence>
<dbReference type="AlphaFoldDB" id="A0A1S8B118"/>
<comment type="caution">
    <text evidence="3">The sequence shown here is derived from an EMBL/GenBank/DDBJ whole genome shotgun (WGS) entry which is preliminary data.</text>
</comment>
<dbReference type="STRING" id="301967.A6E15_12630"/>
<dbReference type="EMBL" id="LWLN01000001">
    <property type="protein sequence ID" value="OLZ42713.1"/>
    <property type="molecule type" value="Genomic_DNA"/>
</dbReference>
<sequence length="84" mass="9058">MRRAEPAPPRSRWRMTRSSVAELAGSDPTEIERPHDCIDPDGLEALFAPTGDATDRAAGQVSFRLDADTVTVHATGDIIVAREG</sequence>
<evidence type="ECO:0000259" key="2">
    <source>
        <dbReference type="Pfam" id="PF18545"/>
    </source>
</evidence>
<feature type="region of interest" description="Disordered" evidence="1">
    <location>
        <begin position="1"/>
        <end position="33"/>
    </location>
</feature>
<organism evidence="3 4">
    <name type="scientific">Natrinema saccharevitans</name>
    <dbReference type="NCBI Taxonomy" id="301967"/>
    <lineage>
        <taxon>Archaea</taxon>
        <taxon>Methanobacteriati</taxon>
        <taxon>Methanobacteriota</taxon>
        <taxon>Stenosarchaea group</taxon>
        <taxon>Halobacteria</taxon>
        <taxon>Halobacteriales</taxon>
        <taxon>Natrialbaceae</taxon>
        <taxon>Natrinema</taxon>
    </lineage>
</organism>
<feature type="domain" description="Halobacterial output" evidence="2">
    <location>
        <begin position="19"/>
        <end position="81"/>
    </location>
</feature>
<dbReference type="Proteomes" id="UP000189370">
    <property type="component" value="Unassembled WGS sequence"/>
</dbReference>
<proteinExistence type="predicted"/>
<evidence type="ECO:0000256" key="1">
    <source>
        <dbReference type="SAM" id="MobiDB-lite"/>
    </source>
</evidence>
<reference evidence="4" key="1">
    <citation type="submission" date="2016-04" db="EMBL/GenBank/DDBJ databases">
        <authorList>
            <person name="Chen S.-C."/>
            <person name="Lai M.-C."/>
        </authorList>
    </citation>
    <scope>NUCLEOTIDE SEQUENCE [LARGE SCALE GENOMIC DNA]</scope>
    <source>
        <strain evidence="4">AB14</strain>
    </source>
</reference>